<evidence type="ECO:0000256" key="1">
    <source>
        <dbReference type="ARBA" id="ARBA00023268"/>
    </source>
</evidence>
<dbReference type="CDD" id="cd01647">
    <property type="entry name" value="RT_LTR"/>
    <property type="match status" value="1"/>
</dbReference>
<protein>
    <recommendedName>
        <fullName evidence="3">Integrase catalytic domain-containing protein</fullName>
    </recommendedName>
</protein>
<feature type="region of interest" description="Disordered" evidence="2">
    <location>
        <begin position="31"/>
        <end position="84"/>
    </location>
</feature>
<organism evidence="4 5">
    <name type="scientific">Riccia sorocarpa</name>
    <dbReference type="NCBI Taxonomy" id="122646"/>
    <lineage>
        <taxon>Eukaryota</taxon>
        <taxon>Viridiplantae</taxon>
        <taxon>Streptophyta</taxon>
        <taxon>Embryophyta</taxon>
        <taxon>Marchantiophyta</taxon>
        <taxon>Marchantiopsida</taxon>
        <taxon>Marchantiidae</taxon>
        <taxon>Marchantiales</taxon>
        <taxon>Ricciaceae</taxon>
        <taxon>Riccia</taxon>
    </lineage>
</organism>
<dbReference type="InterPro" id="IPR041588">
    <property type="entry name" value="Integrase_H2C2"/>
</dbReference>
<dbReference type="Pfam" id="PF17921">
    <property type="entry name" value="Integrase_H2C2"/>
    <property type="match status" value="1"/>
</dbReference>
<comment type="caution">
    <text evidence="4">The sequence shown here is derived from an EMBL/GenBank/DDBJ whole genome shotgun (WGS) entry which is preliminary data.</text>
</comment>
<dbReference type="Gene3D" id="3.30.420.10">
    <property type="entry name" value="Ribonuclease H-like superfamily/Ribonuclease H"/>
    <property type="match status" value="1"/>
</dbReference>
<dbReference type="EMBL" id="JBJQOH010000006">
    <property type="protein sequence ID" value="KAL3685729.1"/>
    <property type="molecule type" value="Genomic_DNA"/>
</dbReference>
<dbReference type="Pfam" id="PF17919">
    <property type="entry name" value="RT_RNaseH_2"/>
    <property type="match status" value="1"/>
</dbReference>
<feature type="compositionally biased region" description="Low complexity" evidence="2">
    <location>
        <begin position="196"/>
        <end position="207"/>
    </location>
</feature>
<keyword evidence="1" id="KW-0511">Multifunctional enzyme</keyword>
<dbReference type="InterPro" id="IPR000477">
    <property type="entry name" value="RT_dom"/>
</dbReference>
<dbReference type="Gene3D" id="3.30.70.270">
    <property type="match status" value="2"/>
</dbReference>
<dbReference type="Gene3D" id="1.10.340.70">
    <property type="match status" value="1"/>
</dbReference>
<feature type="domain" description="Integrase catalytic" evidence="3">
    <location>
        <begin position="828"/>
        <end position="935"/>
    </location>
</feature>
<dbReference type="InterPro" id="IPR041577">
    <property type="entry name" value="RT_RNaseH_2"/>
</dbReference>
<sequence>MSDFWHSAQDDEDEVVARLVNCFFITTDEEAASPVVPSAHGPTRPTLPRRHSFPGHSLTRGEDSTAPVQDTPATAPDRPELPRQRSLPCYTLSFEDDDLFAPTICKFGPVDYNSDDEEEWSLATHLDDRINIPRPTEVRTLTPARAEQLNSIFSSSESSPNLSDDEEDVQRHLYEFRQEWLSHISLSDSEPNIGDSLSSAGESSQESPLQKKTPAWTNEYEEPAPVPDEQLATFFTRHAPTEPVDSIPPRFPIADTFRRVNIATNSDAEPRYINVSENVPIERIPAFQDLFREYRDVFAYSYKELLGVLPSRCQHRIKLREDGKPVLAKPYRLNPQYAQLVKKELDKLLAADFIYPSQETEWASPILVVPKKDTGKIRVCVDFRVLNSQSIPDPFPIPFTDMLLDDVAGSEMFSFMDGFSGYNQIAIAPEDQYKTTFVTQWGTFAYRVMPFGLQNAPATFQRYMMNSFVSLNQCLKLYLDDLYVHGLADQHLQSLQAVFSACRTVRISLNPDKCFFGASCGPLLGHLVSRRGTSVDPSKVEKISAMPIPENIRELRRFLGCTGYYKRFIDKYAVITAPLTALLHDLVEFFWSEHCQASFDLLKQRLIETPVMQAPDWSIPFHVLVDTSATATGSVLSQLDKDNKDHSIYYASRQLTKAERNYGATELECLGMIFSVQKFRHFLLAIDTEPADFCLFTITSQAPWKEQLRHYLETGQTPLDLTPAKVRSFHINALPFTLIQGVLYRMGPDNVLRRCLSVEEIPTVLKASHSDEAGGHFSGELTARKIYLSGYWWPTVHKDCANYVRRCETCQRQGKPLSRYTSLLSPILAARPFQKWGIDFVGPINPLSRRTRHRYILVATDYVTKWAEAASFQHARATTTVQFLHQNIIARFGVPITIITNNGSHFVNEAVADLAQSYGIEHRRSTPYHPQTNGQEAILPVEFLIPTLRVLIGYEAPGASQLSQEGGLSQKGFTREFSSSIQKRIEALYNQYLVQAGRKRRFDNRVKERKFRRGDLVLKLNDKISRFPAKFAIKWLGPFWVQEVYDNGTVQHSTLQDECLVSRTNVQKIRLFNPHFVTEGVSFTKIPLDRANGLYFINSVMDTGPVILDTDQDITKNHPGKAPPGSLKKRNCRGRSETSPGRDLAGPAYTKRSRGNSPRHTARLIPTLAQSEEEGELVNRQSHEPGLNCLPKLRHASSTALRGNDEMPTGVHCAATCIPRRRKTLFEPTRVPIFLLSHLKHFQHSRANIARSRALNFVNSTDHTLSTHPSPVAT</sequence>
<dbReference type="InterPro" id="IPR001584">
    <property type="entry name" value="Integrase_cat-core"/>
</dbReference>
<dbReference type="InterPro" id="IPR043128">
    <property type="entry name" value="Rev_trsase/Diguanyl_cyclase"/>
</dbReference>
<evidence type="ECO:0000313" key="4">
    <source>
        <dbReference type="EMBL" id="KAL3685729.1"/>
    </source>
</evidence>
<dbReference type="Pfam" id="PF00078">
    <property type="entry name" value="RVT_1"/>
    <property type="match status" value="1"/>
</dbReference>
<reference evidence="4 5" key="1">
    <citation type="submission" date="2024-09" db="EMBL/GenBank/DDBJ databases">
        <title>Chromosome-scale assembly of Riccia sorocarpa.</title>
        <authorList>
            <person name="Paukszto L."/>
        </authorList>
    </citation>
    <scope>NUCLEOTIDE SEQUENCE [LARGE SCALE GENOMIC DNA]</scope>
    <source>
        <strain evidence="4">LP-2024</strain>
        <tissue evidence="4">Aerial parts of the thallus</tissue>
    </source>
</reference>
<dbReference type="PROSITE" id="PS50994">
    <property type="entry name" value="INTEGRASE"/>
    <property type="match status" value="1"/>
</dbReference>
<evidence type="ECO:0000259" key="3">
    <source>
        <dbReference type="PROSITE" id="PS50994"/>
    </source>
</evidence>
<keyword evidence="5" id="KW-1185">Reference proteome</keyword>
<dbReference type="Proteomes" id="UP001633002">
    <property type="component" value="Unassembled WGS sequence"/>
</dbReference>
<name>A0ABD3H8N4_9MARC</name>
<dbReference type="GO" id="GO:0003824">
    <property type="term" value="F:catalytic activity"/>
    <property type="evidence" value="ECO:0007669"/>
    <property type="project" value="UniProtKB-KW"/>
</dbReference>
<evidence type="ECO:0000256" key="2">
    <source>
        <dbReference type="SAM" id="MobiDB-lite"/>
    </source>
</evidence>
<feature type="region of interest" description="Disordered" evidence="2">
    <location>
        <begin position="187"/>
        <end position="213"/>
    </location>
</feature>
<dbReference type="SUPFAM" id="SSF56672">
    <property type="entry name" value="DNA/RNA polymerases"/>
    <property type="match status" value="1"/>
</dbReference>
<dbReference type="InterPro" id="IPR012337">
    <property type="entry name" value="RNaseH-like_sf"/>
</dbReference>
<dbReference type="PANTHER" id="PTHR37984">
    <property type="entry name" value="PROTEIN CBG26694"/>
    <property type="match status" value="1"/>
</dbReference>
<dbReference type="InterPro" id="IPR043502">
    <property type="entry name" value="DNA/RNA_pol_sf"/>
</dbReference>
<gene>
    <name evidence="4" type="ORF">R1sor_003751</name>
</gene>
<dbReference type="Gene3D" id="3.10.10.10">
    <property type="entry name" value="HIV Type 1 Reverse Transcriptase, subunit A, domain 1"/>
    <property type="match status" value="1"/>
</dbReference>
<evidence type="ECO:0000313" key="5">
    <source>
        <dbReference type="Proteomes" id="UP001633002"/>
    </source>
</evidence>
<dbReference type="PANTHER" id="PTHR37984:SF5">
    <property type="entry name" value="PROTEIN NYNRIN-LIKE"/>
    <property type="match status" value="1"/>
</dbReference>
<dbReference type="InterPro" id="IPR036397">
    <property type="entry name" value="RNaseH_sf"/>
</dbReference>
<dbReference type="InterPro" id="IPR050951">
    <property type="entry name" value="Retrovirus_Pol_polyprotein"/>
</dbReference>
<feature type="region of interest" description="Disordered" evidence="2">
    <location>
        <begin position="1114"/>
        <end position="1161"/>
    </location>
</feature>
<dbReference type="FunFam" id="3.30.70.270:FF:000020">
    <property type="entry name" value="Transposon Tf2-6 polyprotein-like Protein"/>
    <property type="match status" value="1"/>
</dbReference>
<dbReference type="Pfam" id="PF00665">
    <property type="entry name" value="rve"/>
    <property type="match status" value="1"/>
</dbReference>
<dbReference type="AlphaFoldDB" id="A0ABD3H8N4"/>
<accession>A0ABD3H8N4</accession>
<dbReference type="SUPFAM" id="SSF53098">
    <property type="entry name" value="Ribonuclease H-like"/>
    <property type="match status" value="1"/>
</dbReference>
<proteinExistence type="predicted"/>